<name>A0A9Q0JVR2_9MAGN</name>
<accession>A0A9Q0JVR2</accession>
<feature type="compositionally biased region" description="Basic and acidic residues" evidence="1">
    <location>
        <begin position="156"/>
        <end position="172"/>
    </location>
</feature>
<keyword evidence="3" id="KW-1185">Reference proteome</keyword>
<feature type="region of interest" description="Disordered" evidence="1">
    <location>
        <begin position="75"/>
        <end position="99"/>
    </location>
</feature>
<dbReference type="PANTHER" id="PTHR38932:SF1">
    <property type="entry name" value="DUF4005 DOMAIN-CONTAINING PROTEIN"/>
    <property type="match status" value="1"/>
</dbReference>
<protein>
    <submittedName>
        <fullName evidence="2">Uncharacterized protein</fullName>
    </submittedName>
</protein>
<dbReference type="EMBL" id="JAMYWD010000011">
    <property type="protein sequence ID" value="KAJ4954559.1"/>
    <property type="molecule type" value="Genomic_DNA"/>
</dbReference>
<dbReference type="PANTHER" id="PTHR38932">
    <property type="entry name" value="BNAC03G64660D PROTEIN"/>
    <property type="match status" value="1"/>
</dbReference>
<proteinExistence type="predicted"/>
<evidence type="ECO:0000313" key="3">
    <source>
        <dbReference type="Proteomes" id="UP001141806"/>
    </source>
</evidence>
<sequence length="195" mass="21714">MEDSKTMYPRVKVRQDKEDDEEFVVDDNSFAQEGTCSLPLCRILESTSIEEHSLLGISSAIDAGKESENDFPPSIARVPNEATPSISMSKGGKNNKEIDDETRIRASSIPRPRAVISSPDNDWMIGSRNHLPRERSSNLKKHNCVKAAIPVSTRIGSHESGDHKSHSNEKKGPHLTLPKQKNIPSKMGNQVLWQF</sequence>
<dbReference type="AlphaFoldDB" id="A0A9Q0JVR2"/>
<comment type="caution">
    <text evidence="2">The sequence shown here is derived from an EMBL/GenBank/DDBJ whole genome shotgun (WGS) entry which is preliminary data.</text>
</comment>
<reference evidence="2" key="1">
    <citation type="journal article" date="2023" name="Plant J.">
        <title>The genome of the king protea, Protea cynaroides.</title>
        <authorList>
            <person name="Chang J."/>
            <person name="Duong T.A."/>
            <person name="Schoeman C."/>
            <person name="Ma X."/>
            <person name="Roodt D."/>
            <person name="Barker N."/>
            <person name="Li Z."/>
            <person name="Van de Peer Y."/>
            <person name="Mizrachi E."/>
        </authorList>
    </citation>
    <scope>NUCLEOTIDE SEQUENCE</scope>
    <source>
        <tissue evidence="2">Young leaves</tissue>
    </source>
</reference>
<dbReference type="OrthoDB" id="1867172at2759"/>
<gene>
    <name evidence="2" type="ORF">NE237_011342</name>
</gene>
<evidence type="ECO:0000256" key="1">
    <source>
        <dbReference type="SAM" id="MobiDB-lite"/>
    </source>
</evidence>
<organism evidence="2 3">
    <name type="scientific">Protea cynaroides</name>
    <dbReference type="NCBI Taxonomy" id="273540"/>
    <lineage>
        <taxon>Eukaryota</taxon>
        <taxon>Viridiplantae</taxon>
        <taxon>Streptophyta</taxon>
        <taxon>Embryophyta</taxon>
        <taxon>Tracheophyta</taxon>
        <taxon>Spermatophyta</taxon>
        <taxon>Magnoliopsida</taxon>
        <taxon>Proteales</taxon>
        <taxon>Proteaceae</taxon>
        <taxon>Protea</taxon>
    </lineage>
</organism>
<feature type="region of interest" description="Disordered" evidence="1">
    <location>
        <begin position="154"/>
        <end position="188"/>
    </location>
</feature>
<dbReference type="Proteomes" id="UP001141806">
    <property type="component" value="Unassembled WGS sequence"/>
</dbReference>
<evidence type="ECO:0000313" key="2">
    <source>
        <dbReference type="EMBL" id="KAJ4954559.1"/>
    </source>
</evidence>